<evidence type="ECO:0000256" key="5">
    <source>
        <dbReference type="SAM" id="MobiDB-lite"/>
    </source>
</evidence>
<evidence type="ECO:0000256" key="2">
    <source>
        <dbReference type="ARBA" id="ARBA00022500"/>
    </source>
</evidence>
<comment type="similarity">
    <text evidence="3">Belongs to the methyl-accepting chemotaxis (MCP) protein family.</text>
</comment>
<evidence type="ECO:0000256" key="6">
    <source>
        <dbReference type="SAM" id="Phobius"/>
    </source>
</evidence>
<evidence type="ECO:0000313" key="9">
    <source>
        <dbReference type="EMBL" id="QQZ52072.1"/>
    </source>
</evidence>
<feature type="region of interest" description="Disordered" evidence="5">
    <location>
        <begin position="225"/>
        <end position="255"/>
    </location>
</feature>
<dbReference type="PANTHER" id="PTHR43531:SF11">
    <property type="entry name" value="METHYL-ACCEPTING CHEMOTAXIS PROTEIN 3"/>
    <property type="match status" value="1"/>
</dbReference>
<dbReference type="PROSITE" id="PS50885">
    <property type="entry name" value="HAMP"/>
    <property type="match status" value="2"/>
</dbReference>
<evidence type="ECO:0000256" key="1">
    <source>
        <dbReference type="ARBA" id="ARBA00004370"/>
    </source>
</evidence>
<dbReference type="FunFam" id="1.10.287.950:FF:000001">
    <property type="entry name" value="Methyl-accepting chemotaxis sensory transducer"/>
    <property type="match status" value="1"/>
</dbReference>
<organism evidence="9">
    <name type="scientific">Phenylobacterium glaciei</name>
    <dbReference type="NCBI Taxonomy" id="2803784"/>
    <lineage>
        <taxon>Bacteria</taxon>
        <taxon>Pseudomonadati</taxon>
        <taxon>Pseudomonadota</taxon>
        <taxon>Alphaproteobacteria</taxon>
        <taxon>Caulobacterales</taxon>
        <taxon>Caulobacteraceae</taxon>
        <taxon>Phenylobacterium</taxon>
    </lineage>
</organism>
<dbReference type="PANTHER" id="PTHR43531">
    <property type="entry name" value="PROTEIN ICFG"/>
    <property type="match status" value="1"/>
</dbReference>
<evidence type="ECO:0000259" key="7">
    <source>
        <dbReference type="PROSITE" id="PS50111"/>
    </source>
</evidence>
<feature type="domain" description="Methyl-accepting transducer" evidence="7">
    <location>
        <begin position="312"/>
        <end position="541"/>
    </location>
</feature>
<dbReference type="GO" id="GO:0006935">
    <property type="term" value="P:chemotaxis"/>
    <property type="evidence" value="ECO:0007669"/>
    <property type="project" value="UniProtKB-KW"/>
</dbReference>
<dbReference type="SMART" id="SM00304">
    <property type="entry name" value="HAMP"/>
    <property type="match status" value="2"/>
</dbReference>
<dbReference type="SMART" id="SM00283">
    <property type="entry name" value="MA"/>
    <property type="match status" value="1"/>
</dbReference>
<dbReference type="Gene3D" id="6.10.340.10">
    <property type="match status" value="1"/>
</dbReference>
<keyword evidence="6" id="KW-0472">Membrane</keyword>
<dbReference type="Pfam" id="PF00672">
    <property type="entry name" value="HAMP"/>
    <property type="match status" value="1"/>
</dbReference>
<dbReference type="PROSITE" id="PS50111">
    <property type="entry name" value="CHEMOTAXIS_TRANSDUC_2"/>
    <property type="match status" value="1"/>
</dbReference>
<dbReference type="EMBL" id="CP068570">
    <property type="protein sequence ID" value="QQZ52072.1"/>
    <property type="molecule type" value="Genomic_DNA"/>
</dbReference>
<dbReference type="CDD" id="cd11386">
    <property type="entry name" value="MCP_signal"/>
    <property type="match status" value="1"/>
</dbReference>
<dbReference type="GO" id="GO:0007165">
    <property type="term" value="P:signal transduction"/>
    <property type="evidence" value="ECO:0007669"/>
    <property type="project" value="UniProtKB-KW"/>
</dbReference>
<keyword evidence="4" id="KW-0807">Transducer</keyword>
<proteinExistence type="inferred from homology"/>
<feature type="domain" description="HAMP" evidence="8">
    <location>
        <begin position="176"/>
        <end position="229"/>
    </location>
</feature>
<sequence>MGDRLDATSRAASALRTHMQADMMHDALRADVLSAILASDPTAGVDMAGVKTDLAEHTKLFQDSLARNKAAVTDPESRAVLAELDAPLATYIQAAADIVAQAETDGAGAKAHLGDFQQQFGVLEVAMAKAGDKIEANATSSAASAVAADRIAEILMVCVLAIMVAFSIALIVISRRTLVTPIIDVTGALERLSQGDLTVVPPHSERRDEIGLMARALHAFKDAMAGRQSESEAAEQRSRADAEREQAETQRRQAQEEQAFAIGALSGALEGLAGGDLTRRLEELPGDYQKLQHDYNAAIDRLGDAMQDILANAEAIRSGAGEISHASDDLSRRTERQAATLEQTAAAVDEITATVRKSADGARQASQAVADAKIDAERGGNVVGEAIAAMGQIESSSGQISQIIGVIDEIAFQTNLLALNAGVEAARAGEAGRGFAVVASEVRALAQRSAEAAKEIKALISASSAQVSSGVALVGQTGTALSTILGKVAEIHGLIRDITASSQEQATALGEVNTAVNEMDQVTQQNAAMVEESTAASHSLANEAEQLSHLVARFKIVGGGARYAAPPRLGPVRPGTGN</sequence>
<gene>
    <name evidence="9" type="ORF">JKL49_23270</name>
</gene>
<name>A0A974P6R5_9CAUL</name>
<feature type="transmembrane region" description="Helical" evidence="6">
    <location>
        <begin position="154"/>
        <end position="173"/>
    </location>
</feature>
<dbReference type="AlphaFoldDB" id="A0A974P6R5"/>
<dbReference type="PRINTS" id="PR00260">
    <property type="entry name" value="CHEMTRNSDUCR"/>
</dbReference>
<dbReference type="InterPro" id="IPR004090">
    <property type="entry name" value="Chemotax_Me-accpt_rcpt"/>
</dbReference>
<dbReference type="InterPro" id="IPR003660">
    <property type="entry name" value="HAMP_dom"/>
</dbReference>
<evidence type="ECO:0000256" key="3">
    <source>
        <dbReference type="ARBA" id="ARBA00029447"/>
    </source>
</evidence>
<accession>A0A974P6R5</accession>
<evidence type="ECO:0000259" key="8">
    <source>
        <dbReference type="PROSITE" id="PS50885"/>
    </source>
</evidence>
<keyword evidence="2" id="KW-0145">Chemotaxis</keyword>
<dbReference type="InterPro" id="IPR004089">
    <property type="entry name" value="MCPsignal_dom"/>
</dbReference>
<reference evidence="9" key="1">
    <citation type="submission" date="2021-01" db="EMBL/GenBank/DDBJ databases">
        <title>Genome sequence of Phenylobacterium sp. 20VBR1 isolated from a valley glaceir, Ny-Alesund, Svalbard.</title>
        <authorList>
            <person name="Thomas F.A."/>
            <person name="Krishnan K.P."/>
            <person name="Sinha R.K."/>
        </authorList>
    </citation>
    <scope>NUCLEOTIDE SEQUENCE</scope>
    <source>
        <strain evidence="9">20VBR1</strain>
    </source>
</reference>
<evidence type="ECO:0000256" key="4">
    <source>
        <dbReference type="PROSITE-ProRule" id="PRU00284"/>
    </source>
</evidence>
<keyword evidence="6" id="KW-0812">Transmembrane</keyword>
<protein>
    <submittedName>
        <fullName evidence="9">HAMP domain-containing protein</fullName>
    </submittedName>
</protein>
<feature type="compositionally biased region" description="Basic and acidic residues" evidence="5">
    <location>
        <begin position="234"/>
        <end position="255"/>
    </location>
</feature>
<dbReference type="CDD" id="cd06225">
    <property type="entry name" value="HAMP"/>
    <property type="match status" value="1"/>
</dbReference>
<dbReference type="SUPFAM" id="SSF58104">
    <property type="entry name" value="Methyl-accepting chemotaxis protein (MCP) signaling domain"/>
    <property type="match status" value="1"/>
</dbReference>
<feature type="domain" description="HAMP" evidence="8">
    <location>
        <begin position="256"/>
        <end position="307"/>
    </location>
</feature>
<dbReference type="InterPro" id="IPR051310">
    <property type="entry name" value="MCP_chemotaxis"/>
</dbReference>
<keyword evidence="6" id="KW-1133">Transmembrane helix</keyword>
<comment type="subcellular location">
    <subcellularLocation>
        <location evidence="1">Membrane</location>
    </subcellularLocation>
</comment>
<dbReference type="GO" id="GO:0004888">
    <property type="term" value="F:transmembrane signaling receptor activity"/>
    <property type="evidence" value="ECO:0007669"/>
    <property type="project" value="InterPro"/>
</dbReference>
<dbReference type="Pfam" id="PF00015">
    <property type="entry name" value="MCPsignal"/>
    <property type="match status" value="1"/>
</dbReference>
<dbReference type="GO" id="GO:0016020">
    <property type="term" value="C:membrane"/>
    <property type="evidence" value="ECO:0007669"/>
    <property type="project" value="UniProtKB-SubCell"/>
</dbReference>
<dbReference type="Gene3D" id="1.10.287.950">
    <property type="entry name" value="Methyl-accepting chemotaxis protein"/>
    <property type="match status" value="1"/>
</dbReference>